<evidence type="ECO:0000313" key="1">
    <source>
        <dbReference type="EMBL" id="MFB6490195.1"/>
    </source>
</evidence>
<protein>
    <submittedName>
        <fullName evidence="1">ParA family protein</fullName>
    </submittedName>
</protein>
<comment type="caution">
    <text evidence="1">The sequence shown here is derived from an EMBL/GenBank/DDBJ whole genome shotgun (WGS) entry which is preliminary data.</text>
</comment>
<gene>
    <name evidence="1" type="ORF">TU35_002930</name>
</gene>
<sequence>MKVLAFTSGLKGGTGKTTLAVNAAVIMAYAYREKAKYPVVLLDLTPGLGTAAILMLGSYNAEGMASLSSYLEGSLIDPLQALYLRTWQTAKGSFNVVFAFMGKAVALSKRALESLLRHIDNRLKPIAAVIDAPPLGQGSPIQGLVDYVVPVVVPDISAISTASQISGVLGGRRLKPILNMYVKEFGVVGIYGKDWAEIVRDAFGEEPHVIPFDPLFGASRQALEVEALKLSPSESPGLSALMEYARYLLAQLSS</sequence>
<name>A0ACC6V0P0_9CREN</name>
<organism evidence="1 2">
    <name type="scientific">Thermoproteus sp. AZ2</name>
    <dbReference type="NCBI Taxonomy" id="1609232"/>
    <lineage>
        <taxon>Archaea</taxon>
        <taxon>Thermoproteota</taxon>
        <taxon>Thermoprotei</taxon>
        <taxon>Thermoproteales</taxon>
        <taxon>Thermoproteaceae</taxon>
        <taxon>Thermoproteus</taxon>
    </lineage>
</organism>
<proteinExistence type="predicted"/>
<accession>A0ACC6V0P0</accession>
<dbReference type="EMBL" id="JZWT02000005">
    <property type="protein sequence ID" value="MFB6490195.1"/>
    <property type="molecule type" value="Genomic_DNA"/>
</dbReference>
<dbReference type="Proteomes" id="UP000033636">
    <property type="component" value="Unassembled WGS sequence"/>
</dbReference>
<reference evidence="1" key="1">
    <citation type="submission" date="2024-07" db="EMBL/GenBank/DDBJ databases">
        <title>Metagenome and Metagenome-Assembled Genomes of Archaea from a hot spring from the geothermal field of Los Azufres, Mexico.</title>
        <authorList>
            <person name="Marin-Paredes R."/>
            <person name="Martinez-Romero E."/>
            <person name="Servin-Garciduenas L.E."/>
        </authorList>
    </citation>
    <scope>NUCLEOTIDE SEQUENCE</scope>
</reference>
<evidence type="ECO:0000313" key="2">
    <source>
        <dbReference type="Proteomes" id="UP000033636"/>
    </source>
</evidence>